<dbReference type="Proteomes" id="UP000186364">
    <property type="component" value="Unassembled WGS sequence"/>
</dbReference>
<proteinExistence type="predicted"/>
<keyword evidence="3" id="KW-1185">Reference proteome</keyword>
<comment type="caution">
    <text evidence="2">The sequence shown here is derived from an EMBL/GenBank/DDBJ whole genome shotgun (WGS) entry which is preliminary data.</text>
</comment>
<organism evidence="2 3">
    <name type="scientific">Xaviernesmea oryzae</name>
    <dbReference type="NCBI Taxonomy" id="464029"/>
    <lineage>
        <taxon>Bacteria</taxon>
        <taxon>Pseudomonadati</taxon>
        <taxon>Pseudomonadota</taxon>
        <taxon>Alphaproteobacteria</taxon>
        <taxon>Hyphomicrobiales</taxon>
        <taxon>Rhizobiaceae</taxon>
        <taxon>Rhizobium/Agrobacterium group</taxon>
        <taxon>Xaviernesmea</taxon>
    </lineage>
</organism>
<dbReference type="EMBL" id="MKIP01000057">
    <property type="protein sequence ID" value="OLP58652.1"/>
    <property type="molecule type" value="Genomic_DNA"/>
</dbReference>
<protein>
    <submittedName>
        <fullName evidence="2">Uncharacterized protein</fullName>
    </submittedName>
</protein>
<name>A0A1Q9AT86_9HYPH</name>
<feature type="transmembrane region" description="Helical" evidence="1">
    <location>
        <begin position="36"/>
        <end position="57"/>
    </location>
</feature>
<sequence length="60" mass="6685">MFLRLFVALSAQEAHTPLVALHDREERVMTTVLEYFAWFDLAILCGIAALMLCSYHAGGA</sequence>
<evidence type="ECO:0000313" key="3">
    <source>
        <dbReference type="Proteomes" id="UP000186364"/>
    </source>
</evidence>
<gene>
    <name evidence="2" type="ORF">BJF93_17600</name>
</gene>
<evidence type="ECO:0000256" key="1">
    <source>
        <dbReference type="SAM" id="Phobius"/>
    </source>
</evidence>
<reference evidence="2 3" key="1">
    <citation type="submission" date="2016-09" db="EMBL/GenBank/DDBJ databases">
        <title>Rhizobium sp. nov., a novel species isolated from the rice rhizosphere.</title>
        <authorList>
            <person name="Zhao J."/>
            <person name="Zhang X."/>
        </authorList>
    </citation>
    <scope>NUCLEOTIDE SEQUENCE [LARGE SCALE GENOMIC DNA]</scope>
    <source>
        <strain evidence="2 3">1.7048</strain>
    </source>
</reference>
<keyword evidence="1" id="KW-0812">Transmembrane</keyword>
<keyword evidence="1" id="KW-0472">Membrane</keyword>
<dbReference type="AlphaFoldDB" id="A0A1Q9AT86"/>
<evidence type="ECO:0000313" key="2">
    <source>
        <dbReference type="EMBL" id="OLP58652.1"/>
    </source>
</evidence>
<accession>A0A1Q9AT86</accession>
<keyword evidence="1" id="KW-1133">Transmembrane helix</keyword>